<sequence>MDGTDTTSLDEPAGDQVLRLGRPARATLTTALLLVAGLFLAGTFYGSDDWWPFGPWRMYATSTAPTTAIAVLTIEARQAGDDSPGAWRPADLEPPTVGLNRAEIEGRMPAILADPSMLATLIESHSRLRPDDPAWTAIRIRREERLIENGRQTGETRTSIVAQWPTGSGDAS</sequence>
<keyword evidence="1" id="KW-1133">Transmembrane helix</keyword>
<organism evidence="2 3">
    <name type="scientific">Kineosporia corallincola</name>
    <dbReference type="NCBI Taxonomy" id="2835133"/>
    <lineage>
        <taxon>Bacteria</taxon>
        <taxon>Bacillati</taxon>
        <taxon>Actinomycetota</taxon>
        <taxon>Actinomycetes</taxon>
        <taxon>Kineosporiales</taxon>
        <taxon>Kineosporiaceae</taxon>
        <taxon>Kineosporia</taxon>
    </lineage>
</organism>
<reference evidence="2 3" key="1">
    <citation type="submission" date="2021-05" db="EMBL/GenBank/DDBJ databases">
        <title>Kineosporia and Streptomyces sp. nov. two new marine actinobacteria isolated from Coral.</title>
        <authorList>
            <person name="Buangrab K."/>
            <person name="Sutthacheep M."/>
            <person name="Yeemin T."/>
            <person name="Harunari E."/>
            <person name="Igarashi Y."/>
            <person name="Kanchanasin P."/>
            <person name="Tanasupawat S."/>
            <person name="Phongsopitanun W."/>
        </authorList>
    </citation>
    <scope>NUCLEOTIDE SEQUENCE [LARGE SCALE GENOMIC DNA]</scope>
    <source>
        <strain evidence="2 3">J2-2</strain>
    </source>
</reference>
<dbReference type="RefSeq" id="WP_214155282.1">
    <property type="nucleotide sequence ID" value="NZ_JAHBAY010000003.1"/>
</dbReference>
<keyword evidence="3" id="KW-1185">Reference proteome</keyword>
<keyword evidence="1" id="KW-0472">Membrane</keyword>
<dbReference type="EMBL" id="JAHBAY010000003">
    <property type="protein sequence ID" value="MBT0768989.1"/>
    <property type="molecule type" value="Genomic_DNA"/>
</dbReference>
<evidence type="ECO:0000256" key="1">
    <source>
        <dbReference type="SAM" id="Phobius"/>
    </source>
</evidence>
<evidence type="ECO:0000313" key="2">
    <source>
        <dbReference type="EMBL" id="MBT0768989.1"/>
    </source>
</evidence>
<evidence type="ECO:0000313" key="3">
    <source>
        <dbReference type="Proteomes" id="UP001197247"/>
    </source>
</evidence>
<dbReference type="Proteomes" id="UP001197247">
    <property type="component" value="Unassembled WGS sequence"/>
</dbReference>
<gene>
    <name evidence="2" type="ORF">KIH74_08630</name>
</gene>
<protein>
    <submittedName>
        <fullName evidence="2">Uncharacterized protein</fullName>
    </submittedName>
</protein>
<feature type="transmembrane region" description="Helical" evidence="1">
    <location>
        <begin position="26"/>
        <end position="44"/>
    </location>
</feature>
<proteinExistence type="predicted"/>
<keyword evidence="1" id="KW-0812">Transmembrane</keyword>
<name>A0ABS5TEZ1_9ACTN</name>
<comment type="caution">
    <text evidence="2">The sequence shown here is derived from an EMBL/GenBank/DDBJ whole genome shotgun (WGS) entry which is preliminary data.</text>
</comment>
<accession>A0ABS5TEZ1</accession>